<evidence type="ECO:0000256" key="6">
    <source>
        <dbReference type="ARBA" id="ARBA00029555"/>
    </source>
</evidence>
<dbReference type="PANTHER" id="PTHR22455">
    <property type="entry name" value="CILIA- AND FLAGELLA-ASSOCIATED PROTEIN 91"/>
    <property type="match status" value="1"/>
</dbReference>
<comment type="similarity">
    <text evidence="5">Belongs to the CFAP91 family.</text>
</comment>
<evidence type="ECO:0000256" key="4">
    <source>
        <dbReference type="ARBA" id="ARBA00023273"/>
    </source>
</evidence>
<keyword evidence="10" id="KW-1185">Reference proteome</keyword>
<evidence type="ECO:0000256" key="5">
    <source>
        <dbReference type="ARBA" id="ARBA00029468"/>
    </source>
</evidence>
<dbReference type="EMBL" id="BDRX01000187">
    <property type="protein sequence ID" value="GBG00020.1"/>
    <property type="molecule type" value="Genomic_DNA"/>
</dbReference>
<evidence type="ECO:0000313" key="9">
    <source>
        <dbReference type="EMBL" id="GBG00020.1"/>
    </source>
</evidence>
<comment type="caution">
    <text evidence="9">The sequence shown here is derived from an EMBL/GenBank/DDBJ whole genome shotgun (WGS) entry which is preliminary data.</text>
</comment>
<sequence length="716" mass="74571">MAPPAPVASRPYDALYDADACCVSGARDFYRQQAGFVLQKVADYSNLFSALPHHPASGVRLKSDDRLPACVDRSFHRHAATRQQRAWQSSPARVGGAQLYRFHAQPLPPTGADAASARAATLLAAVRFAPAPPAAPPAPPPPEPAAKEAACQSDYRESEAQTLPWSPPVAGEGGGDAARDAKQAAVSAERHCRGAELQTLAVLKWGQGLPGGLQEVRRLEAAREKRRFEASLPAIDDVARLPQRQAMIERWEVQEWAQRSQEIAGVQEERLALLAAALQAREEEIEERHRRQIEQRSEAQRGTQASKLAAIHALRVRTVRQLSQARKRAAAVAAPGGSSSTLQRGAAPRPRDIIDRYADYGSEVYAPLQREGYFPDDGSLLRTAPPITASAMSPEALEASLPRGALVPRLRLQRQPAQPTYSERQEAAKRADLQLMASLIAAAKAGAAGSSKQLVFPLSEPSWQAASTAATAAGAAAGTAQLQGTAEAAGPQACPALCAPTAAPSAPPSALEARPAQAALVLLQRLLRGRAAQVELLAARSARAALIAELRIGIEQPPAVQQPQQVPPVEEAAGELGGKAAEAAVGAALWRVCHALADAGAGQPEQALHILQAIAAQQAQPTEPQRESSAAVGPDGGERQATQDAAAQDAPAADSAAAGAFDGEQPPPADAAAAAADEALDAGGEAPSALPAETSADSGLGERTVEPEWSSGSGGA</sequence>
<feature type="compositionally biased region" description="Pro residues" evidence="7">
    <location>
        <begin position="131"/>
        <end position="144"/>
    </location>
</feature>
<evidence type="ECO:0000313" key="10">
    <source>
        <dbReference type="Proteomes" id="UP000247498"/>
    </source>
</evidence>
<dbReference type="InParanoid" id="A0A2V0PKE6"/>
<dbReference type="Pfam" id="PF14738">
    <property type="entry name" value="CFAP91"/>
    <property type="match status" value="1"/>
</dbReference>
<evidence type="ECO:0000256" key="2">
    <source>
        <dbReference type="ARBA" id="ARBA00022490"/>
    </source>
</evidence>
<comment type="subcellular location">
    <subcellularLocation>
        <location evidence="1">Cytoplasm</location>
        <location evidence="1">Cytoskeleton</location>
        <location evidence="1">Cilium axoneme</location>
    </subcellularLocation>
</comment>
<accession>A0A2V0PKE6</accession>
<reference evidence="9 10" key="1">
    <citation type="journal article" date="2018" name="Sci. Rep.">
        <title>Raphidocelis subcapitata (=Pseudokirchneriella subcapitata) provides an insight into genome evolution and environmental adaptations in the Sphaeropleales.</title>
        <authorList>
            <person name="Suzuki S."/>
            <person name="Yamaguchi H."/>
            <person name="Nakajima N."/>
            <person name="Kawachi M."/>
        </authorList>
    </citation>
    <scope>NUCLEOTIDE SEQUENCE [LARGE SCALE GENOMIC DNA]</scope>
    <source>
        <strain evidence="9 10">NIES-35</strain>
    </source>
</reference>
<dbReference type="PANTHER" id="PTHR22455:SF10">
    <property type="entry name" value="CILIA- AND FLAGELLA-ASSOCIATED PROTEIN 91"/>
    <property type="match status" value="1"/>
</dbReference>
<dbReference type="InterPro" id="IPR026720">
    <property type="entry name" value="CFAP91"/>
</dbReference>
<evidence type="ECO:0000256" key="7">
    <source>
        <dbReference type="SAM" id="MobiDB-lite"/>
    </source>
</evidence>
<dbReference type="Proteomes" id="UP000247498">
    <property type="component" value="Unassembled WGS sequence"/>
</dbReference>
<evidence type="ECO:0000259" key="8">
    <source>
        <dbReference type="Pfam" id="PF14738"/>
    </source>
</evidence>
<dbReference type="GO" id="GO:0005930">
    <property type="term" value="C:axoneme"/>
    <property type="evidence" value="ECO:0007669"/>
    <property type="project" value="UniProtKB-SubCell"/>
</dbReference>
<evidence type="ECO:0000256" key="1">
    <source>
        <dbReference type="ARBA" id="ARBA00004430"/>
    </source>
</evidence>
<feature type="region of interest" description="Disordered" evidence="7">
    <location>
        <begin position="330"/>
        <end position="350"/>
    </location>
</feature>
<organism evidence="9 10">
    <name type="scientific">Raphidocelis subcapitata</name>
    <dbReference type="NCBI Taxonomy" id="307507"/>
    <lineage>
        <taxon>Eukaryota</taxon>
        <taxon>Viridiplantae</taxon>
        <taxon>Chlorophyta</taxon>
        <taxon>core chlorophytes</taxon>
        <taxon>Chlorophyceae</taxon>
        <taxon>CS clade</taxon>
        <taxon>Sphaeropleales</taxon>
        <taxon>Selenastraceae</taxon>
        <taxon>Raphidocelis</taxon>
    </lineage>
</organism>
<keyword evidence="3" id="KW-0206">Cytoskeleton</keyword>
<feature type="compositionally biased region" description="Low complexity" evidence="7">
    <location>
        <begin position="640"/>
        <end position="687"/>
    </location>
</feature>
<protein>
    <recommendedName>
        <fullName evidence="6">Cilia- and flagella-associated protein 91</fullName>
    </recommendedName>
</protein>
<feature type="domain" description="CFAP91" evidence="8">
    <location>
        <begin position="152"/>
        <end position="321"/>
    </location>
</feature>
<keyword evidence="2" id="KW-0963">Cytoplasm</keyword>
<feature type="region of interest" description="Disordered" evidence="7">
    <location>
        <begin position="131"/>
        <end position="182"/>
    </location>
</feature>
<dbReference type="InterPro" id="IPR032840">
    <property type="entry name" value="CFAP91_dom"/>
</dbReference>
<evidence type="ECO:0000256" key="3">
    <source>
        <dbReference type="ARBA" id="ARBA00023212"/>
    </source>
</evidence>
<name>A0A2V0PKE6_9CHLO</name>
<feature type="region of interest" description="Disordered" evidence="7">
    <location>
        <begin position="617"/>
        <end position="716"/>
    </location>
</feature>
<proteinExistence type="inferred from homology"/>
<dbReference type="STRING" id="307507.A0A2V0PKE6"/>
<keyword evidence="4" id="KW-0966">Cell projection</keyword>
<dbReference type="OrthoDB" id="567787at2759"/>
<gene>
    <name evidence="9" type="ORF">Rsub_12750</name>
</gene>
<dbReference type="AlphaFoldDB" id="A0A2V0PKE6"/>